<evidence type="ECO:0000313" key="3">
    <source>
        <dbReference type="EMBL" id="KAH0814643.1"/>
    </source>
</evidence>
<dbReference type="CDD" id="cd15489">
    <property type="entry name" value="PHD_SF"/>
    <property type="match status" value="1"/>
</dbReference>
<dbReference type="InterPro" id="IPR011011">
    <property type="entry name" value="Znf_FYVE_PHD"/>
</dbReference>
<protein>
    <submittedName>
        <fullName evidence="3">Uncharacterized protein</fullName>
    </submittedName>
</protein>
<organism evidence="3 4">
    <name type="scientific">Tenebrio molitor</name>
    <name type="common">Yellow mealworm beetle</name>
    <dbReference type="NCBI Taxonomy" id="7067"/>
    <lineage>
        <taxon>Eukaryota</taxon>
        <taxon>Metazoa</taxon>
        <taxon>Ecdysozoa</taxon>
        <taxon>Arthropoda</taxon>
        <taxon>Hexapoda</taxon>
        <taxon>Insecta</taxon>
        <taxon>Pterygota</taxon>
        <taxon>Neoptera</taxon>
        <taxon>Endopterygota</taxon>
        <taxon>Coleoptera</taxon>
        <taxon>Polyphaga</taxon>
        <taxon>Cucujiformia</taxon>
        <taxon>Tenebrionidae</taxon>
        <taxon>Tenebrio</taxon>
    </lineage>
</organism>
<dbReference type="Gene3D" id="3.30.40.10">
    <property type="entry name" value="Zinc/RING finger domain, C3HC4 (zinc finger)"/>
    <property type="match status" value="1"/>
</dbReference>
<dbReference type="InterPro" id="IPR013083">
    <property type="entry name" value="Znf_RING/FYVE/PHD"/>
</dbReference>
<feature type="compositionally biased region" description="Basic and acidic residues" evidence="2">
    <location>
        <begin position="717"/>
        <end position="730"/>
    </location>
</feature>
<evidence type="ECO:0000256" key="1">
    <source>
        <dbReference type="SAM" id="Coils"/>
    </source>
</evidence>
<dbReference type="PANTHER" id="PTHR46114">
    <property type="entry name" value="APPLE DOMAIN-CONTAINING PROTEIN"/>
    <property type="match status" value="1"/>
</dbReference>
<dbReference type="PANTHER" id="PTHR46114:SF1">
    <property type="entry name" value="ZAD DOMAIN-CONTAINING PROTEIN"/>
    <property type="match status" value="1"/>
</dbReference>
<proteinExistence type="predicted"/>
<gene>
    <name evidence="3" type="ORF">GEV33_008148</name>
</gene>
<dbReference type="SUPFAM" id="SSF57903">
    <property type="entry name" value="FYVE/PHD zinc finger"/>
    <property type="match status" value="1"/>
</dbReference>
<name>A0A8J6LCH3_TENMO</name>
<keyword evidence="4" id="KW-1185">Reference proteome</keyword>
<accession>A0A8J6LCH3</accession>
<feature type="coiled-coil region" evidence="1">
    <location>
        <begin position="505"/>
        <end position="532"/>
    </location>
</feature>
<sequence length="866" mass="97353">MLITNQSSQTTILAVLSNLNEIIQVFKNPNADPEIIAKAEERVLLELDMHASQHQHSKVNLILRRYHQQKQQHNIRSEPITRKRNKNGLIPVTTLEPPAPERDWLVSSCGHLIRQAILVKLYLLNFNWWLMASPDGPPPPVSNPITRTWRNSFADKDKKGRDLQRFDRVEELICSSSTAFAFRNFFAIHAIPANRHSIVDRAEKCHLEVQEYEMIATFALSTYHAIDNLIQHFKNLGCRMSIKVHFLHSHLDFFRENLGAVSEEQGEMFHQDIQMMEKRYEGKWNAAMRGDYIWVLLRETVNDENDEDWNNDDDANVDNLELRGDLEIVYGVNAENVVKWIVMTDEQSRLILLCATATYTKVARLGRRPFMVMSTITPPCFPSLGPEGVRVLFSHRLTRGHPCRLDDDDELCCIMSQFRGVEEFLIDVCLDADLIMPPKKCCHCFENVNSNKPSIHCDACKYPLHVNCLEMSTEEKKLITNVKSANIKSFCDRCNVSLSAISEVKASLDELKATFESRLEQLENLIKQSTSAPNEKESVINESVERSWRARNVIIYNVDSCEEKRDVDIVNDILKVCHASLVVDPGSVARIGTKITNKPKPLKVSFNTPDMARLCLRKKGNLIHHAQFSKILIRDDKTPLQIKHLQSLREELNIMRQQGDDTATIKSSIVTGGTTSSPGRSAKGAKRQGWAKLQGGEAPRGAKRHGTMESSRGHRASRSDDGGELERSDEGWLDDGASAGRDPLLTAAGMRGGWSIVPAQGPLVLSKKTMSGNLDLLSISLNRLSSLLIFLFFLLSDSEDELDSDSEDQLDSDLRRGVDFSISSAAWFIGGVVDLPGISEVSITALSALSTLFRCTSQLGNPTSDL</sequence>
<evidence type="ECO:0000313" key="4">
    <source>
        <dbReference type="Proteomes" id="UP000719412"/>
    </source>
</evidence>
<keyword evidence="1" id="KW-0175">Coiled coil</keyword>
<feature type="region of interest" description="Disordered" evidence="2">
    <location>
        <begin position="663"/>
        <end position="738"/>
    </location>
</feature>
<evidence type="ECO:0000256" key="2">
    <source>
        <dbReference type="SAM" id="MobiDB-lite"/>
    </source>
</evidence>
<reference evidence="3" key="2">
    <citation type="submission" date="2021-08" db="EMBL/GenBank/DDBJ databases">
        <authorList>
            <person name="Eriksson T."/>
        </authorList>
    </citation>
    <scope>NUCLEOTIDE SEQUENCE</scope>
    <source>
        <strain evidence="3">Stoneville</strain>
        <tissue evidence="3">Whole head</tissue>
    </source>
</reference>
<dbReference type="EMBL" id="JABDTM020024075">
    <property type="protein sequence ID" value="KAH0814643.1"/>
    <property type="molecule type" value="Genomic_DNA"/>
</dbReference>
<comment type="caution">
    <text evidence="3">The sequence shown here is derived from an EMBL/GenBank/DDBJ whole genome shotgun (WGS) entry which is preliminary data.</text>
</comment>
<dbReference type="Proteomes" id="UP000719412">
    <property type="component" value="Unassembled WGS sequence"/>
</dbReference>
<reference evidence="3" key="1">
    <citation type="journal article" date="2020" name="J Insects Food Feed">
        <title>The yellow mealworm (Tenebrio molitor) genome: a resource for the emerging insects as food and feed industry.</title>
        <authorList>
            <person name="Eriksson T."/>
            <person name="Andere A."/>
            <person name="Kelstrup H."/>
            <person name="Emery V."/>
            <person name="Picard C."/>
        </authorList>
    </citation>
    <scope>NUCLEOTIDE SEQUENCE</scope>
    <source>
        <strain evidence="3">Stoneville</strain>
        <tissue evidence="3">Whole head</tissue>
    </source>
</reference>
<feature type="compositionally biased region" description="Polar residues" evidence="2">
    <location>
        <begin position="663"/>
        <end position="679"/>
    </location>
</feature>
<dbReference type="AlphaFoldDB" id="A0A8J6LCH3"/>